<reference evidence="2 3" key="1">
    <citation type="submission" date="2020-10" db="EMBL/GenBank/DDBJ databases">
        <authorList>
            <person name="Castelo-Branco R."/>
            <person name="Eusebio N."/>
            <person name="Adriana R."/>
            <person name="Vieira A."/>
            <person name="Brugerolle De Fraissinette N."/>
            <person name="Rezende De Castro R."/>
            <person name="Schneider M.P."/>
            <person name="Vasconcelos V."/>
            <person name="Leao P.N."/>
        </authorList>
    </citation>
    <scope>NUCLEOTIDE SEQUENCE [LARGE SCALE GENOMIC DNA]</scope>
    <source>
        <strain evidence="2 3">LEGE 00250</strain>
    </source>
</reference>
<dbReference type="RefSeq" id="WP_193942051.1">
    <property type="nucleotide sequence ID" value="NZ_JADEWB010000014.1"/>
</dbReference>
<name>A0ABR9VA11_9CYAN</name>
<dbReference type="PANTHER" id="PTHR45856">
    <property type="entry name" value="ALPHA/BETA-HYDROLASES SUPERFAMILY PROTEIN"/>
    <property type="match status" value="1"/>
</dbReference>
<evidence type="ECO:0000313" key="3">
    <source>
        <dbReference type="Proteomes" id="UP000606776"/>
    </source>
</evidence>
<dbReference type="Pfam" id="PF01764">
    <property type="entry name" value="Lipase_3"/>
    <property type="match status" value="1"/>
</dbReference>
<dbReference type="EMBL" id="JADEWB010000014">
    <property type="protein sequence ID" value="MBE9235327.1"/>
    <property type="molecule type" value="Genomic_DNA"/>
</dbReference>
<dbReference type="InterPro" id="IPR029058">
    <property type="entry name" value="AB_hydrolase_fold"/>
</dbReference>
<organism evidence="2 3">
    <name type="scientific">Sphaerospermopsis aphanizomenoides LEGE 00250</name>
    <dbReference type="NCBI Taxonomy" id="2777972"/>
    <lineage>
        <taxon>Bacteria</taxon>
        <taxon>Bacillati</taxon>
        <taxon>Cyanobacteriota</taxon>
        <taxon>Cyanophyceae</taxon>
        <taxon>Nostocales</taxon>
        <taxon>Aphanizomenonaceae</taxon>
        <taxon>Sphaerospermopsis</taxon>
        <taxon>Sphaerospermopsis aphanizomenoides</taxon>
    </lineage>
</organism>
<dbReference type="PANTHER" id="PTHR45856:SF11">
    <property type="entry name" value="FUNGAL LIPASE-LIKE DOMAIN-CONTAINING PROTEIN"/>
    <property type="match status" value="1"/>
</dbReference>
<sequence>MTTMTTTLKLRKGFSFDEAIIMTTLSKYAYEIFVRDDGSIDDSELKTLYQALYKNKGWELVHSVRNDETNIRALILKNPQSHQYVISFRGTAMASGGAVNLTDSATDVDWLLIPYGALSNQKAKVVKGFHLAFESVADEIQCFFRTLQGKLQPTDLRYLHNLPPLRKFACITAMTDAAGILLGTDFQQEAQDLIAKVIADGEVDNDEELENVFQFIEQQTLPKQTPSTEPIEVWTTGHSLGGSLCQLAALALRRWFGSVEDGGLLIKVYAIAGCKIGNQAFVDFYNQQIGAELSYRIENTLDIIPNIPVNPPLPISAIAPQGIQLGNLFIGEYANGGEAIIVTGFGGQPSSISFGGLFDIPFTVPFPHSPDTYIQLLREQELFWYQWSRPVKDTLRPFLIELLDEDQKKGVSAN</sequence>
<dbReference type="Proteomes" id="UP000606776">
    <property type="component" value="Unassembled WGS sequence"/>
</dbReference>
<dbReference type="InterPro" id="IPR051218">
    <property type="entry name" value="Sec_MonoDiacylglyc_Lipase"/>
</dbReference>
<dbReference type="SUPFAM" id="SSF53474">
    <property type="entry name" value="alpha/beta-Hydrolases"/>
    <property type="match status" value="1"/>
</dbReference>
<proteinExistence type="predicted"/>
<dbReference type="Gene3D" id="3.40.50.1820">
    <property type="entry name" value="alpha/beta hydrolase"/>
    <property type="match status" value="2"/>
</dbReference>
<evidence type="ECO:0000313" key="2">
    <source>
        <dbReference type="EMBL" id="MBE9235327.1"/>
    </source>
</evidence>
<accession>A0ABR9VA11</accession>
<dbReference type="InterPro" id="IPR002921">
    <property type="entry name" value="Fungal_lipase-type"/>
</dbReference>
<protein>
    <recommendedName>
        <fullName evidence="1">Fungal lipase-type domain-containing protein</fullName>
    </recommendedName>
</protein>
<evidence type="ECO:0000259" key="1">
    <source>
        <dbReference type="Pfam" id="PF01764"/>
    </source>
</evidence>
<comment type="caution">
    <text evidence="2">The sequence shown here is derived from an EMBL/GenBank/DDBJ whole genome shotgun (WGS) entry which is preliminary data.</text>
</comment>
<feature type="domain" description="Fungal lipase-type" evidence="1">
    <location>
        <begin position="221"/>
        <end position="309"/>
    </location>
</feature>
<gene>
    <name evidence="2" type="ORF">IQ227_04550</name>
</gene>
<keyword evidence="3" id="KW-1185">Reference proteome</keyword>